<dbReference type="Gene3D" id="1.25.10.70">
    <property type="match status" value="1"/>
</dbReference>
<protein>
    <recommendedName>
        <fullName evidence="9">Nucleoporin NUP188</fullName>
    </recommendedName>
</protein>
<keyword evidence="4" id="KW-0653">Protein transport</keyword>
<keyword evidence="5" id="KW-0811">Translocation</keyword>
<evidence type="ECO:0000256" key="6">
    <source>
        <dbReference type="ARBA" id="ARBA00023132"/>
    </source>
</evidence>
<dbReference type="Pfam" id="PF10487">
    <property type="entry name" value="Nup188_N"/>
    <property type="match status" value="1"/>
</dbReference>
<evidence type="ECO:0000256" key="5">
    <source>
        <dbReference type="ARBA" id="ARBA00023010"/>
    </source>
</evidence>
<evidence type="ECO:0000259" key="11">
    <source>
        <dbReference type="Pfam" id="PF18378"/>
    </source>
</evidence>
<evidence type="ECO:0000256" key="9">
    <source>
        <dbReference type="ARBA" id="ARBA00040174"/>
    </source>
</evidence>
<dbReference type="Pfam" id="PF21093">
    <property type="entry name" value="Nup188_N-subdom_III"/>
    <property type="match status" value="1"/>
</dbReference>
<dbReference type="InterPro" id="IPR041634">
    <property type="entry name" value="Nup188_C"/>
</dbReference>
<dbReference type="Proteomes" id="UP000307173">
    <property type="component" value="Unassembled WGS sequence"/>
</dbReference>
<dbReference type="PANTHER" id="PTHR31431:SF1">
    <property type="entry name" value="NUCLEOPORIN NUP188"/>
    <property type="match status" value="1"/>
</dbReference>
<keyword evidence="6" id="KW-0906">Nuclear pore complex</keyword>
<sequence length="1558" mass="178196">MALVSKGNRNPKISVFDNVYLNLISDISDISTTVNLVESLESQILDAKIPYYSTEKKRSKYTGQYKDYVDFIVEKLDLDPEQCVQLVESFADTIDINSGSVSQNLQSFLSIIIHQQQLFFKVSLIIINSDNSELSHSRDRIVNDGYKIISNLIDNIRIIYEIKKSITEQESLSETDSLICNSLDSLMTEVLNYLIYIILGSEKGFESTSVEKWFKLMKDSQFLSSFDLPLSPYILLSTIESLSTLVSLLFLDLDNNKGTLEDESTFMNDPQTLTTITNYLLNSPSNPIILYAWSIILHRQHTFLQAHKDHDNYKNYIEELNEGVLKNIELVYLSFVNEAATLNVCSLLLNCCNLILYDPILPNILGSFVINFVPYIEANFEIVKTISFILKRSSNQIIQNFFDSVFTDELMVLLKAKMPLSLNSFLEIISINANLAVEELRLLPSYTAQVDRNILNSSYEIDDQQPELLKLTSDIKIPLPYESDNELVLCMKKGTKGQLLSSDENISIVLFIFEYNGWSLLGRLLKNLSLKISLTDSLKDRTRLLIIKKLNIVIAELGNNVIDLIFSSMNAFIGESDIFDVIFKTFDQALFFKNIELCASCLKLFGTLCIKGYSSRIWSYIFRSDLFTMKANGQLAFEILEKVEMISGDYSFSIELLKLSKILLLQSLIFEERKNKKLKSHVIDRCTNYAIRIFENYYSWKFEIEHQKYELGCVTVDYLDSLVKLYVQPNEKNEILSSEVLTKSFETLKSHLLTTNTEDLRSVRAFIALLNNLSKADILITDNSTIGSLYHKLAKKSFTYSINLLHFKKKTNANIFSSLEKQLYTQMPLLIKVYVLEANYRKPILDLLGELITNSKQNHISVLSHLGTAYSAVLLNCLHENISDPNVSNELKIASLKFICNVMENNQTGLSLFLITGLDIASNTEKADKPLSEKSILQLLKKAVYEIQDSSSTYTFHLLDTLSHCIKVWHSVAADNDDVKFIEKIVDLIREDKRNSAWDIEVLSKAVEIISLYLFLSAGRNKSCETKITSLLSDVHFINKLHLMFKISERNQRRVGEIQAKISSISESQYNLKQFRRQIIKIDESPYELYSLDLLFGAREEEWSKIKSLLIEDSKEIELIEAEIKLAKAYGGLITCYCNKSDAYINSEYCVFVSLLLKENYTGSSLNFHEDIYKCRIELAFLIIFTISKLKLKVEDSILFTLITSTSKLLLSKEVSLFEGLLSLNIEYYKPLLRIMILTFSLIKTADFVSEYSSTLLELFKNIICKSISVLINSIRNQALSVANTEFGDVPLMNKQIDDILIMLSMLKDFFKLDTNSNFDSEIAEVLINSGAYRSIAQLFSSSHLIKINDDEVFMDYSMLFIYEFVQKKAVAKRLIQDGLFHLLTESPISLILQKGHITPYSSNMSVVRIHKLWVKRILPILLTLSVSFSESIIFELCKFALTFTNQFQYNIQAWLETNSYISQSIIEETEQIILFAKLLNSLDAYNYVSTELGKNIDDVRLIPGLDTLEQRKEFVNALNYLLTHPKYLAMKVRTTDGDITISELAEELKSLKDSLLV</sequence>
<keyword evidence="2" id="KW-0813">Transport</keyword>
<accession>A0A4T0X820</accession>
<evidence type="ECO:0000313" key="13">
    <source>
        <dbReference type="EMBL" id="TID31217.1"/>
    </source>
</evidence>
<evidence type="ECO:0000256" key="2">
    <source>
        <dbReference type="ARBA" id="ARBA00022448"/>
    </source>
</evidence>
<evidence type="ECO:0000259" key="10">
    <source>
        <dbReference type="Pfam" id="PF10487"/>
    </source>
</evidence>
<comment type="subcellular location">
    <subcellularLocation>
        <location evidence="1">Nucleus</location>
        <location evidence="1">Nuclear pore complex</location>
    </subcellularLocation>
</comment>
<dbReference type="Pfam" id="PF18378">
    <property type="entry name" value="Nup188_C"/>
    <property type="match status" value="1"/>
</dbReference>
<dbReference type="GO" id="GO:0051028">
    <property type="term" value="P:mRNA transport"/>
    <property type="evidence" value="ECO:0007669"/>
    <property type="project" value="UniProtKB-KW"/>
</dbReference>
<comment type="caution">
    <text evidence="13">The sequence shown here is derived from an EMBL/GenBank/DDBJ whole genome shotgun (WGS) entry which is preliminary data.</text>
</comment>
<feature type="domain" description="Nucleoporin Nup188 N-terminal subdomain III" evidence="12">
    <location>
        <begin position="509"/>
        <end position="917"/>
    </location>
</feature>
<dbReference type="OrthoDB" id="102511at2759"/>
<feature type="domain" description="Nucleoporin Nup188 N-terminal" evidence="10">
    <location>
        <begin position="62"/>
        <end position="457"/>
    </location>
</feature>
<evidence type="ECO:0000313" key="14">
    <source>
        <dbReference type="Proteomes" id="UP000307173"/>
    </source>
</evidence>
<proteinExistence type="inferred from homology"/>
<dbReference type="GO" id="GO:0006606">
    <property type="term" value="P:protein import into nucleus"/>
    <property type="evidence" value="ECO:0007669"/>
    <property type="project" value="TreeGrafter"/>
</dbReference>
<evidence type="ECO:0000256" key="7">
    <source>
        <dbReference type="ARBA" id="ARBA00023242"/>
    </source>
</evidence>
<dbReference type="PANTHER" id="PTHR31431">
    <property type="entry name" value="NUCLEOPORIN NUP188 HOMOLOG"/>
    <property type="match status" value="1"/>
</dbReference>
<evidence type="ECO:0000256" key="4">
    <source>
        <dbReference type="ARBA" id="ARBA00022927"/>
    </source>
</evidence>
<comment type="similarity">
    <text evidence="8">Belongs to the Nup188 family.</text>
</comment>
<evidence type="ECO:0000256" key="3">
    <source>
        <dbReference type="ARBA" id="ARBA00022816"/>
    </source>
</evidence>
<dbReference type="EMBL" id="SELW01000039">
    <property type="protein sequence ID" value="TID31217.1"/>
    <property type="molecule type" value="Genomic_DNA"/>
</dbReference>
<name>A0A4T0X820_9ASCO</name>
<dbReference type="GO" id="GO:0006405">
    <property type="term" value="P:RNA export from nucleus"/>
    <property type="evidence" value="ECO:0007669"/>
    <property type="project" value="TreeGrafter"/>
</dbReference>
<feature type="domain" description="Nuclear pore protein Nup188 C-terminal" evidence="11">
    <location>
        <begin position="1219"/>
        <end position="1464"/>
    </location>
</feature>
<dbReference type="InterPro" id="IPR018864">
    <property type="entry name" value="Nucleoporin_Nup188_N"/>
</dbReference>
<dbReference type="InterPro" id="IPR044840">
    <property type="entry name" value="Nup188"/>
</dbReference>
<gene>
    <name evidence="13" type="ORF">CANINC_000160</name>
</gene>
<dbReference type="GO" id="GO:0044611">
    <property type="term" value="C:nuclear pore inner ring"/>
    <property type="evidence" value="ECO:0007669"/>
    <property type="project" value="TreeGrafter"/>
</dbReference>
<dbReference type="InterPro" id="IPR048883">
    <property type="entry name" value="Nup188_N-subdom_III"/>
</dbReference>
<dbReference type="GO" id="GO:0017056">
    <property type="term" value="F:structural constituent of nuclear pore"/>
    <property type="evidence" value="ECO:0007669"/>
    <property type="project" value="InterPro"/>
</dbReference>
<organism evidence="13 14">
    <name type="scientific">Pichia inconspicua</name>
    <dbReference type="NCBI Taxonomy" id="52247"/>
    <lineage>
        <taxon>Eukaryota</taxon>
        <taxon>Fungi</taxon>
        <taxon>Dikarya</taxon>
        <taxon>Ascomycota</taxon>
        <taxon>Saccharomycotina</taxon>
        <taxon>Pichiomycetes</taxon>
        <taxon>Pichiales</taxon>
        <taxon>Pichiaceae</taxon>
        <taxon>Pichia</taxon>
    </lineage>
</organism>
<evidence type="ECO:0000259" key="12">
    <source>
        <dbReference type="Pfam" id="PF21093"/>
    </source>
</evidence>
<keyword evidence="14" id="KW-1185">Reference proteome</keyword>
<keyword evidence="3" id="KW-0509">mRNA transport</keyword>
<reference evidence="13 14" key="1">
    <citation type="journal article" date="2019" name="Front. Genet.">
        <title>Whole-Genome Sequencing of the Opportunistic Yeast Pathogen Candida inconspicua Uncovers Its Hybrid Origin.</title>
        <authorList>
            <person name="Mixao V."/>
            <person name="Hansen A.P."/>
            <person name="Saus E."/>
            <person name="Boekhout T."/>
            <person name="Lass-Florl C."/>
            <person name="Gabaldon T."/>
        </authorList>
    </citation>
    <scope>NUCLEOTIDE SEQUENCE [LARGE SCALE GENOMIC DNA]</scope>
    <source>
        <strain evidence="13 14">CBS 180</strain>
    </source>
</reference>
<evidence type="ECO:0000256" key="8">
    <source>
        <dbReference type="ARBA" id="ARBA00038387"/>
    </source>
</evidence>
<evidence type="ECO:0000256" key="1">
    <source>
        <dbReference type="ARBA" id="ARBA00004567"/>
    </source>
</evidence>
<dbReference type="STRING" id="52247.A0A4T0X820"/>
<keyword evidence="7" id="KW-0539">Nucleus</keyword>